<feature type="binding site" evidence="2">
    <location>
        <begin position="8"/>
        <end position="15"/>
    </location>
    <ligand>
        <name>substrate</name>
    </ligand>
</feature>
<evidence type="ECO:0000313" key="3">
    <source>
        <dbReference type="EMBL" id="KRL85258.1"/>
    </source>
</evidence>
<dbReference type="EMBL" id="AZFH01000001">
    <property type="protein sequence ID" value="KRL85258.1"/>
    <property type="molecule type" value="Genomic_DNA"/>
</dbReference>
<dbReference type="GO" id="GO:0016791">
    <property type="term" value="F:phosphatase activity"/>
    <property type="evidence" value="ECO:0007669"/>
    <property type="project" value="TreeGrafter"/>
</dbReference>
<dbReference type="SMART" id="SM00855">
    <property type="entry name" value="PGAM"/>
    <property type="match status" value="1"/>
</dbReference>
<evidence type="ECO:0000313" key="4">
    <source>
        <dbReference type="Proteomes" id="UP000051048"/>
    </source>
</evidence>
<accession>A0A0R1U1F9</accession>
<dbReference type="InterPro" id="IPR013078">
    <property type="entry name" value="His_Pase_superF_clade-1"/>
</dbReference>
<feature type="binding site" evidence="2">
    <location>
        <position position="59"/>
    </location>
    <ligand>
        <name>substrate</name>
    </ligand>
</feature>
<dbReference type="PATRIC" id="fig|1423740.3.peg.674"/>
<dbReference type="PANTHER" id="PTHR48100">
    <property type="entry name" value="BROAD-SPECIFICITY PHOSPHATASE YOR283W-RELATED"/>
    <property type="match status" value="1"/>
</dbReference>
<protein>
    <submittedName>
        <fullName evidence="3">Phosphoglycerate mutase</fullName>
    </submittedName>
</protein>
<evidence type="ECO:0000256" key="2">
    <source>
        <dbReference type="PIRSR" id="PIRSR613078-2"/>
    </source>
</evidence>
<organism evidence="3 4">
    <name type="scientific">Ligilactobacillus equi DSM 15833 = JCM 10991</name>
    <dbReference type="NCBI Taxonomy" id="1423740"/>
    <lineage>
        <taxon>Bacteria</taxon>
        <taxon>Bacillati</taxon>
        <taxon>Bacillota</taxon>
        <taxon>Bacilli</taxon>
        <taxon>Lactobacillales</taxon>
        <taxon>Lactobacillaceae</taxon>
        <taxon>Ligilactobacillus</taxon>
    </lineage>
</organism>
<evidence type="ECO:0000256" key="1">
    <source>
        <dbReference type="PIRSR" id="PIRSR613078-1"/>
    </source>
</evidence>
<dbReference type="AlphaFoldDB" id="A0A0R1U1F9"/>
<dbReference type="STRING" id="1423740.FC36_GL000628"/>
<dbReference type="RefSeq" id="WP_025020242.1">
    <property type="nucleotide sequence ID" value="NZ_AZFH01000001.1"/>
</dbReference>
<dbReference type="OrthoDB" id="9782128at2"/>
<reference evidence="3 4" key="1">
    <citation type="journal article" date="2015" name="Genome Announc.">
        <title>Expanding the biotechnology potential of lactobacilli through comparative genomics of 213 strains and associated genera.</title>
        <authorList>
            <person name="Sun Z."/>
            <person name="Harris H.M."/>
            <person name="McCann A."/>
            <person name="Guo C."/>
            <person name="Argimon S."/>
            <person name="Zhang W."/>
            <person name="Yang X."/>
            <person name="Jeffery I.B."/>
            <person name="Cooney J.C."/>
            <person name="Kagawa T.F."/>
            <person name="Liu W."/>
            <person name="Song Y."/>
            <person name="Salvetti E."/>
            <person name="Wrobel A."/>
            <person name="Rasinkangas P."/>
            <person name="Parkhill J."/>
            <person name="Rea M.C."/>
            <person name="O'Sullivan O."/>
            <person name="Ritari J."/>
            <person name="Douillard F.P."/>
            <person name="Paul Ross R."/>
            <person name="Yang R."/>
            <person name="Briner A.E."/>
            <person name="Felis G.E."/>
            <person name="de Vos W.M."/>
            <person name="Barrangou R."/>
            <person name="Klaenhammer T.R."/>
            <person name="Caufield P.W."/>
            <person name="Cui Y."/>
            <person name="Zhang H."/>
            <person name="O'Toole P.W."/>
        </authorList>
    </citation>
    <scope>NUCLEOTIDE SEQUENCE [LARGE SCALE GENOMIC DNA]</scope>
    <source>
        <strain evidence="3 4">DSM 15833</strain>
    </source>
</reference>
<dbReference type="Pfam" id="PF00300">
    <property type="entry name" value="His_Phos_1"/>
    <property type="match status" value="1"/>
</dbReference>
<proteinExistence type="predicted"/>
<name>A0A0R1U1F9_9LACO</name>
<dbReference type="Gene3D" id="3.40.50.1240">
    <property type="entry name" value="Phosphoglycerate mutase-like"/>
    <property type="match status" value="1"/>
</dbReference>
<feature type="active site" description="Tele-phosphohistidine intermediate" evidence="1">
    <location>
        <position position="9"/>
    </location>
</feature>
<dbReference type="CDD" id="cd07067">
    <property type="entry name" value="HP_PGM_like"/>
    <property type="match status" value="1"/>
</dbReference>
<dbReference type="Proteomes" id="UP000051048">
    <property type="component" value="Unassembled WGS sequence"/>
</dbReference>
<dbReference type="SUPFAM" id="SSF53254">
    <property type="entry name" value="Phosphoglycerate mutase-like"/>
    <property type="match status" value="1"/>
</dbReference>
<dbReference type="PANTHER" id="PTHR48100:SF1">
    <property type="entry name" value="HISTIDINE PHOSPHATASE FAMILY PROTEIN-RELATED"/>
    <property type="match status" value="1"/>
</dbReference>
<dbReference type="GO" id="GO:0005737">
    <property type="term" value="C:cytoplasm"/>
    <property type="evidence" value="ECO:0007669"/>
    <property type="project" value="TreeGrafter"/>
</dbReference>
<sequence>MTKLFFVRHGKTEWNLERRYQGARGDSPLLDQSYQEIKELSQYLQQFEFTKVYASPIKRARITAQEILKHLNNPPRLQLDDAFKEFNLGKMEGMKFSDVKREFPHEYQAFRHDPSKYRAEVVGGESFQDVFNRMTPKIQEICRRYPEANILIVSHGAALGAEIRHLLGYSLEHLRDKGGLSNTSTTILESHDGQSFTCLAWDKVDYLSRQLGKDDKV</sequence>
<feature type="active site" description="Proton donor/acceptor" evidence="1">
    <location>
        <position position="85"/>
    </location>
</feature>
<gene>
    <name evidence="3" type="ORF">FC36_GL000628</name>
</gene>
<dbReference type="InterPro" id="IPR050275">
    <property type="entry name" value="PGM_Phosphatase"/>
</dbReference>
<dbReference type="InterPro" id="IPR029033">
    <property type="entry name" value="His_PPase_superfam"/>
</dbReference>
<comment type="caution">
    <text evidence="3">The sequence shown here is derived from an EMBL/GenBank/DDBJ whole genome shotgun (WGS) entry which is preliminary data.</text>
</comment>